<dbReference type="InterPro" id="IPR008978">
    <property type="entry name" value="HSP20-like_chaperone"/>
</dbReference>
<evidence type="ECO:0000259" key="3">
    <source>
        <dbReference type="PROSITE" id="PS01031"/>
    </source>
</evidence>
<dbReference type="Gene3D" id="2.60.40.790">
    <property type="match status" value="1"/>
</dbReference>
<dbReference type="OrthoDB" id="9809760at2"/>
<dbReference type="InterPro" id="IPR002068">
    <property type="entry name" value="A-crystallin/Hsp20_dom"/>
</dbReference>
<dbReference type="STRING" id="546364.SAMN04489730_6541"/>
<gene>
    <name evidence="4" type="ORF">SAMN04489730_6541</name>
</gene>
<dbReference type="Pfam" id="PF00011">
    <property type="entry name" value="HSP20"/>
    <property type="match status" value="1"/>
</dbReference>
<evidence type="ECO:0000256" key="2">
    <source>
        <dbReference type="RuleBase" id="RU003616"/>
    </source>
</evidence>
<dbReference type="CDD" id="cd06464">
    <property type="entry name" value="ACD_sHsps-like"/>
    <property type="match status" value="1"/>
</dbReference>
<dbReference type="PROSITE" id="PS01031">
    <property type="entry name" value="SHSP"/>
    <property type="match status" value="1"/>
</dbReference>
<dbReference type="InterPro" id="IPR031107">
    <property type="entry name" value="Small_HSP"/>
</dbReference>
<dbReference type="PANTHER" id="PTHR11527">
    <property type="entry name" value="HEAT-SHOCK PROTEIN 20 FAMILY MEMBER"/>
    <property type="match status" value="1"/>
</dbReference>
<dbReference type="SUPFAM" id="SSF49764">
    <property type="entry name" value="HSP20-like chaperones"/>
    <property type="match status" value="1"/>
</dbReference>
<dbReference type="Proteomes" id="UP000182740">
    <property type="component" value="Unassembled WGS sequence"/>
</dbReference>
<dbReference type="EMBL" id="FPJG01000006">
    <property type="protein sequence ID" value="SFW86938.1"/>
    <property type="molecule type" value="Genomic_DNA"/>
</dbReference>
<dbReference type="RefSeq" id="WP_072479855.1">
    <property type="nucleotide sequence ID" value="NZ_FPJG01000006.1"/>
</dbReference>
<feature type="domain" description="SHSP" evidence="3">
    <location>
        <begin position="12"/>
        <end position="119"/>
    </location>
</feature>
<comment type="similarity">
    <text evidence="1 2">Belongs to the small heat shock protein (HSP20) family.</text>
</comment>
<reference evidence="5" key="1">
    <citation type="submission" date="2016-11" db="EMBL/GenBank/DDBJ databases">
        <authorList>
            <person name="Varghese N."/>
            <person name="Submissions S."/>
        </authorList>
    </citation>
    <scope>NUCLEOTIDE SEQUENCE [LARGE SCALE GENOMIC DNA]</scope>
    <source>
        <strain evidence="5">DSM 44671</strain>
    </source>
</reference>
<proteinExistence type="inferred from homology"/>
<evidence type="ECO:0000313" key="5">
    <source>
        <dbReference type="Proteomes" id="UP000182740"/>
    </source>
</evidence>
<protein>
    <submittedName>
        <fullName evidence="4">HSP20 family protein</fullName>
    </submittedName>
</protein>
<evidence type="ECO:0000313" key="4">
    <source>
        <dbReference type="EMBL" id="SFW86938.1"/>
    </source>
</evidence>
<accession>A0A1K1SRL1</accession>
<sequence>MTLTTVRSVSALRTGRWSPGAGVRETDDAYLVEVELPGVKRRDVTVEVTGNEVAVQGKAGRRDLFRLRSRRTDEFSYRVTLPDEVDSGAASAALTKGVLTVRVPKREFARRRRIPVHSA</sequence>
<dbReference type="AlphaFoldDB" id="A0A1K1SRL1"/>
<evidence type="ECO:0000256" key="1">
    <source>
        <dbReference type="PROSITE-ProRule" id="PRU00285"/>
    </source>
</evidence>
<organism evidence="4 5">
    <name type="scientific">Amycolatopsis australiensis</name>
    <dbReference type="NCBI Taxonomy" id="546364"/>
    <lineage>
        <taxon>Bacteria</taxon>
        <taxon>Bacillati</taxon>
        <taxon>Actinomycetota</taxon>
        <taxon>Actinomycetes</taxon>
        <taxon>Pseudonocardiales</taxon>
        <taxon>Pseudonocardiaceae</taxon>
        <taxon>Amycolatopsis</taxon>
    </lineage>
</organism>
<keyword evidence="5" id="KW-1185">Reference proteome</keyword>
<name>A0A1K1SRL1_9PSEU</name>